<name>A0A921MJI2_9FIRM</name>
<evidence type="ECO:0000313" key="2">
    <source>
        <dbReference type="Proteomes" id="UP000760668"/>
    </source>
</evidence>
<organism evidence="1 2">
    <name type="scientific">Pseudoflavonifractor capillosus</name>
    <dbReference type="NCBI Taxonomy" id="106588"/>
    <lineage>
        <taxon>Bacteria</taxon>
        <taxon>Bacillati</taxon>
        <taxon>Bacillota</taxon>
        <taxon>Clostridia</taxon>
        <taxon>Eubacteriales</taxon>
        <taxon>Oscillospiraceae</taxon>
        <taxon>Pseudoflavonifractor</taxon>
    </lineage>
</organism>
<dbReference type="Proteomes" id="UP000760668">
    <property type="component" value="Unassembled WGS sequence"/>
</dbReference>
<gene>
    <name evidence="1" type="ORF">K8V01_00040</name>
</gene>
<sequence>MRYNAQQRAYSQALRSSEMAEASAAAHERAFLEARGATDRRGLPARRLWQVEDDATFDALEAEYQADSEAVELQGAEMAARAALIKAEKALVAWALSIVPAGVRATLAPAAETNRATRKKIIDLAMRLDASTVSRRVV</sequence>
<dbReference type="RefSeq" id="WP_295369002.1">
    <property type="nucleotide sequence ID" value="NZ_DYUC01000001.1"/>
</dbReference>
<comment type="caution">
    <text evidence="1">The sequence shown here is derived from an EMBL/GenBank/DDBJ whole genome shotgun (WGS) entry which is preliminary data.</text>
</comment>
<dbReference type="AlphaFoldDB" id="A0A921MJI2"/>
<accession>A0A921MJI2</accession>
<proteinExistence type="predicted"/>
<reference evidence="1" key="2">
    <citation type="submission" date="2021-09" db="EMBL/GenBank/DDBJ databases">
        <authorList>
            <person name="Gilroy R."/>
        </authorList>
    </citation>
    <scope>NUCLEOTIDE SEQUENCE</scope>
    <source>
        <strain evidence="1">CHK179-5677</strain>
    </source>
</reference>
<reference evidence="1" key="1">
    <citation type="journal article" date="2021" name="PeerJ">
        <title>Extensive microbial diversity within the chicken gut microbiome revealed by metagenomics and culture.</title>
        <authorList>
            <person name="Gilroy R."/>
            <person name="Ravi A."/>
            <person name="Getino M."/>
            <person name="Pursley I."/>
            <person name="Horton D.L."/>
            <person name="Alikhan N.F."/>
            <person name="Baker D."/>
            <person name="Gharbi K."/>
            <person name="Hall N."/>
            <person name="Watson M."/>
            <person name="Adriaenssens E.M."/>
            <person name="Foster-Nyarko E."/>
            <person name="Jarju S."/>
            <person name="Secka A."/>
            <person name="Antonio M."/>
            <person name="Oren A."/>
            <person name="Chaudhuri R.R."/>
            <person name="La Ragione R."/>
            <person name="Hildebrand F."/>
            <person name="Pallen M.J."/>
        </authorList>
    </citation>
    <scope>NUCLEOTIDE SEQUENCE</scope>
    <source>
        <strain evidence="1">CHK179-5677</strain>
    </source>
</reference>
<evidence type="ECO:0000313" key="1">
    <source>
        <dbReference type="EMBL" id="HJG85412.1"/>
    </source>
</evidence>
<dbReference type="EMBL" id="DYUC01000001">
    <property type="protein sequence ID" value="HJG85412.1"/>
    <property type="molecule type" value="Genomic_DNA"/>
</dbReference>
<protein>
    <submittedName>
        <fullName evidence="1">Uncharacterized protein</fullName>
    </submittedName>
</protein>